<keyword evidence="2" id="KW-1185">Reference proteome</keyword>
<dbReference type="EMBL" id="BSXS01004683">
    <property type="protein sequence ID" value="GME83326.1"/>
    <property type="molecule type" value="Genomic_DNA"/>
</dbReference>
<evidence type="ECO:0000313" key="2">
    <source>
        <dbReference type="Proteomes" id="UP001165064"/>
    </source>
</evidence>
<name>A0ACB5T9U9_AMBMO</name>
<organism evidence="1 2">
    <name type="scientific">Ambrosiozyma monospora</name>
    <name type="common">Yeast</name>
    <name type="synonym">Endomycopsis monosporus</name>
    <dbReference type="NCBI Taxonomy" id="43982"/>
    <lineage>
        <taxon>Eukaryota</taxon>
        <taxon>Fungi</taxon>
        <taxon>Dikarya</taxon>
        <taxon>Ascomycota</taxon>
        <taxon>Saccharomycotina</taxon>
        <taxon>Pichiomycetes</taxon>
        <taxon>Pichiales</taxon>
        <taxon>Pichiaceae</taxon>
        <taxon>Ambrosiozyma</taxon>
    </lineage>
</organism>
<protein>
    <submittedName>
        <fullName evidence="1">Unnamed protein product</fullName>
    </submittedName>
</protein>
<proteinExistence type="predicted"/>
<comment type="caution">
    <text evidence="1">The sequence shown here is derived from an EMBL/GenBank/DDBJ whole genome shotgun (WGS) entry which is preliminary data.</text>
</comment>
<evidence type="ECO:0000313" key="1">
    <source>
        <dbReference type="EMBL" id="GME83326.1"/>
    </source>
</evidence>
<dbReference type="Proteomes" id="UP001165064">
    <property type="component" value="Unassembled WGS sequence"/>
</dbReference>
<accession>A0ACB5T9U9</accession>
<gene>
    <name evidence="1" type="ORF">Amon02_000609200</name>
</gene>
<sequence>MTAIDNKNLESQIGKLSVQDYDDEDYYSTSDSDSDYSDDEDYKNQTTSGLSSLNSNANHVHVSNKQVLKEKTEIFDRMDKISEKINIDQFLVTKHRITRDKAERATVEQVLDPRTLKFLSKLFKNGTITKINGCISTGKEANVYHAVNETTNKEFAIKIYKTSILVFKDRERYVDGEFRFRNSKNQSNPRKMVKLI</sequence>
<reference evidence="1" key="1">
    <citation type="submission" date="2023-04" db="EMBL/GenBank/DDBJ databases">
        <title>Ambrosiozyma monospora NBRC 10751.</title>
        <authorList>
            <person name="Ichikawa N."/>
            <person name="Sato H."/>
            <person name="Tonouchi N."/>
        </authorList>
    </citation>
    <scope>NUCLEOTIDE SEQUENCE</scope>
    <source>
        <strain evidence="1">NBRC 10751</strain>
    </source>
</reference>